<dbReference type="SUPFAM" id="SSF48452">
    <property type="entry name" value="TPR-like"/>
    <property type="match status" value="1"/>
</dbReference>
<gene>
    <name evidence="2" type="ORF">CK503_07320</name>
</gene>
<comment type="caution">
    <text evidence="2">The sequence shown here is derived from an EMBL/GenBank/DDBJ whole genome shotgun (WGS) entry which is preliminary data.</text>
</comment>
<dbReference type="Proteomes" id="UP000218831">
    <property type="component" value="Unassembled WGS sequence"/>
</dbReference>
<protein>
    <recommendedName>
        <fullName evidence="1">Anaphase-promoting complex subunit 5 domain-containing protein</fullName>
    </recommendedName>
</protein>
<dbReference type="RefSeq" id="WP_095606136.1">
    <property type="nucleotide sequence ID" value="NZ_NSKE01000004.1"/>
</dbReference>
<accession>A0A2A2GCL3</accession>
<reference evidence="2 3" key="1">
    <citation type="submission" date="2017-08" db="EMBL/GenBank/DDBJ databases">
        <title>Aliifodinibius alkalisoli sp. nov., isolated from saline alkaline soil.</title>
        <authorList>
            <person name="Liu D."/>
            <person name="Zhang G."/>
        </authorList>
    </citation>
    <scope>NUCLEOTIDE SEQUENCE [LARGE SCALE GENOMIC DNA]</scope>
    <source>
        <strain evidence="2 3">WN023</strain>
    </source>
</reference>
<sequence length="450" mass="52848">MESGLKSIANRESKSLNWLTGVLYLSDAKFYNAEKVRQWDTYFSELIVVGIGEEPKNLADNVHWYEYEAETSRSEVWNTINKQVSNSWVLFLEDDEVPRFSSFPDAQSLESMLWTPAIINIQWQSTTHHFYQMRLVNVSIEEEDIFRGYHLTDATEFVRSKEIDLSSTPIIIERKSSVYSHIDIDQELSLQKQAPKLYLVQGNRYLQEKKYVRAAAQFRQLLKKQKLLPFDRLAAVNGLASCLAEQHKWEKALSLTKQSIKAESLQGLPYLIQFRIHELRKDWQKAFEVLNQYYDRLSLFSSASFDRKIDEEKSLINLANIALKAGHRAKATDYFDRLFSFKRGNTDKAMLEKALLLSIELNDLDRSVYLFERIFNDQLPPNQMDAESREQIDEVMTMFMKKDWYDYVSNIYKKLYDAHPEDQEYKRKLIVTLTKTNRLDQAKKMVANIV</sequence>
<organism evidence="2 3">
    <name type="scientific">Fodinibius salipaludis</name>
    <dbReference type="NCBI Taxonomy" id="2032627"/>
    <lineage>
        <taxon>Bacteria</taxon>
        <taxon>Pseudomonadati</taxon>
        <taxon>Balneolota</taxon>
        <taxon>Balneolia</taxon>
        <taxon>Balneolales</taxon>
        <taxon>Balneolaceae</taxon>
        <taxon>Fodinibius</taxon>
    </lineage>
</organism>
<dbReference type="AlphaFoldDB" id="A0A2A2GCL3"/>
<dbReference type="InterPro" id="IPR026000">
    <property type="entry name" value="Apc5_dom"/>
</dbReference>
<keyword evidence="3" id="KW-1185">Reference proteome</keyword>
<dbReference type="OrthoDB" id="1522716at2"/>
<dbReference type="Pfam" id="PF12862">
    <property type="entry name" value="ANAPC5"/>
    <property type="match status" value="1"/>
</dbReference>
<name>A0A2A2GCL3_9BACT</name>
<dbReference type="InterPro" id="IPR011990">
    <property type="entry name" value="TPR-like_helical_dom_sf"/>
</dbReference>
<dbReference type="EMBL" id="NSKE01000004">
    <property type="protein sequence ID" value="PAU94595.1"/>
    <property type="molecule type" value="Genomic_DNA"/>
</dbReference>
<evidence type="ECO:0000259" key="1">
    <source>
        <dbReference type="Pfam" id="PF12862"/>
    </source>
</evidence>
<feature type="domain" description="Anaphase-promoting complex subunit 5" evidence="1">
    <location>
        <begin position="270"/>
        <end position="361"/>
    </location>
</feature>
<evidence type="ECO:0000313" key="3">
    <source>
        <dbReference type="Proteomes" id="UP000218831"/>
    </source>
</evidence>
<proteinExistence type="predicted"/>
<evidence type="ECO:0000313" key="2">
    <source>
        <dbReference type="EMBL" id="PAU94595.1"/>
    </source>
</evidence>
<dbReference type="Gene3D" id="1.25.40.10">
    <property type="entry name" value="Tetratricopeptide repeat domain"/>
    <property type="match status" value="1"/>
</dbReference>